<dbReference type="InterPro" id="IPR000683">
    <property type="entry name" value="Gfo/Idh/MocA-like_OxRdtase_N"/>
</dbReference>
<dbReference type="GO" id="GO:0000166">
    <property type="term" value="F:nucleotide binding"/>
    <property type="evidence" value="ECO:0007669"/>
    <property type="project" value="InterPro"/>
</dbReference>
<proteinExistence type="predicted"/>
<dbReference type="KEGG" id="kol:Kole_1641"/>
<reference evidence="4 5" key="4">
    <citation type="journal article" date="2011" name="J. Bacteriol.">
        <title>Genome Sequence of Kosmotoga olearia Strain TBF 19.5.1, a Thermophilic Bacterium with a Wide Growth Temperature Range, Isolated from the Troll B Oil Platform in the North Sea.</title>
        <authorList>
            <person name="Swithers K.S."/>
            <person name="Dipippo J.L."/>
            <person name="Bruce D.C."/>
            <person name="Detter C."/>
            <person name="Tapia R."/>
            <person name="Han S."/>
            <person name="Goodwin L.A."/>
            <person name="Han J."/>
            <person name="Woyke T."/>
            <person name="Pitluck S."/>
            <person name="Pennacchio L."/>
            <person name="Nolan M."/>
            <person name="Mikhailova N."/>
            <person name="Land M.L."/>
            <person name="Nesbo C.L."/>
            <person name="Gogarten J.P."/>
            <person name="Noll K.M."/>
        </authorList>
    </citation>
    <scope>NUCLEOTIDE SEQUENCE [LARGE SCALE GENOMIC DNA]</scope>
    <source>
        <strain evidence="5">ATCC BAA-1733 / DSM 21960 / TBF 19.5.1</strain>
        <strain evidence="4">TBF 19.5.1</strain>
    </source>
</reference>
<sequence length="373" mass="42256">MRLRAALIGCGRIGTKKHIEAFAGNADKIELVAVCDIVKEKAEKAAEEYKKRCGLHENEYVQPTTHNPQRTYKPQVITDYSELLDKDIDFVTIATESGNHYRITVDFLSAGKHVLVEKPMALSTKHMDEMISLASEKRLKLGVCFQNRFNPPIQELRKKIESGAFGIIFNATARILWNRNRAYYEQASWRGTWKMDGGTLMNQCSHNIDLLQWMLGGNVKRIYAVTRNYNHDYIEAEDFGVAIVEFDNGTVGIIEGTANVYPRNLEETLSVFGETGTVVIGGLAVNRIQTWRFPNEEEHPFMRLPDPETVYGNGHVPLFEDFVEAIVEDRKPYVSGEDGKKAVEIILGIYKSAKEGKPVEFPIGEFSTEDMKR</sequence>
<dbReference type="AlphaFoldDB" id="B5M6N1"/>
<keyword evidence="5" id="KW-1185">Reference proteome</keyword>
<organism evidence="3">
    <name type="scientific">Kosmotoga olearia (strain ATCC BAA-1733 / DSM 21960 / TBF 19.5.1)</name>
    <dbReference type="NCBI Taxonomy" id="521045"/>
    <lineage>
        <taxon>Bacteria</taxon>
        <taxon>Thermotogati</taxon>
        <taxon>Thermotogota</taxon>
        <taxon>Thermotogae</taxon>
        <taxon>Kosmotogales</taxon>
        <taxon>Kosmotogaceae</taxon>
        <taxon>Kosmotoga</taxon>
    </lineage>
</organism>
<dbReference type="SUPFAM" id="SSF51735">
    <property type="entry name" value="NAD(P)-binding Rossmann-fold domains"/>
    <property type="match status" value="1"/>
</dbReference>
<evidence type="ECO:0000259" key="1">
    <source>
        <dbReference type="Pfam" id="PF01408"/>
    </source>
</evidence>
<dbReference type="eggNOG" id="COG0673">
    <property type="taxonomic scope" value="Bacteria"/>
</dbReference>
<dbReference type="HOGENOM" id="CLU_023194_1_0_0"/>
<evidence type="ECO:0000313" key="3">
    <source>
        <dbReference type="EMBL" id="ACH68635.1"/>
    </source>
</evidence>
<dbReference type="PANTHER" id="PTHR43249">
    <property type="entry name" value="UDP-N-ACETYL-2-AMINO-2-DEOXY-D-GLUCURONATE OXIDASE"/>
    <property type="match status" value="1"/>
</dbReference>
<dbReference type="EMBL" id="EU980631">
    <property type="protein sequence ID" value="ACH68635.1"/>
    <property type="molecule type" value="Genomic_DNA"/>
</dbReference>
<dbReference type="InterPro" id="IPR004104">
    <property type="entry name" value="Gfo/Idh/MocA-like_OxRdtase_C"/>
</dbReference>
<accession>B5M6N1</accession>
<dbReference type="RefSeq" id="WP_015868976.1">
    <property type="nucleotide sequence ID" value="NC_012785.1"/>
</dbReference>
<reference evidence="3" key="1">
    <citation type="submission" date="2008-08" db="EMBL/GenBank/DDBJ databases">
        <authorList>
            <person name="DiPippo J.L."/>
            <person name="Nesbo C.L."/>
            <person name="Dahle H."/>
            <person name="Doolittle F.W."/>
            <person name="Birkland N.-K."/>
            <person name="Noll K.M."/>
        </authorList>
    </citation>
    <scope>NUCLEOTIDE SEQUENCE</scope>
    <source>
        <strain evidence="3">TBF 19.5.1</strain>
    </source>
</reference>
<evidence type="ECO:0000313" key="4">
    <source>
        <dbReference type="EMBL" id="ACR80331.1"/>
    </source>
</evidence>
<feature type="domain" description="Gfo/Idh/MocA-like oxidoreductase C-terminal" evidence="2">
    <location>
        <begin position="157"/>
        <end position="360"/>
    </location>
</feature>
<gene>
    <name evidence="3" type="primary">mviM</name>
    <name evidence="4" type="ordered locus">Kole_1641</name>
    <name evidence="3" type="ORF">KO_17</name>
</gene>
<reference evidence="3" key="2">
    <citation type="journal article" date="2009" name="Int. J. Syst. Evol. Microbiol.">
        <title>Kosmotoga olearia gen. nov., sp. nov., a thermophilic, anaerobic heterotroph isolated from an oil production fluid.</title>
        <authorList>
            <person name="Dipippo J.L."/>
            <person name="Nesbo C.L."/>
            <person name="Dahle H."/>
            <person name="Doolittle W.F."/>
            <person name="Birkland N.K."/>
            <person name="Noll K.M."/>
        </authorList>
    </citation>
    <scope>NUCLEOTIDE SEQUENCE</scope>
    <source>
        <strain evidence="3">TBF 19.5.1</strain>
    </source>
</reference>
<evidence type="ECO:0000259" key="2">
    <source>
        <dbReference type="Pfam" id="PF02894"/>
    </source>
</evidence>
<name>B5M6N1_KOSOT</name>
<dbReference type="InterPro" id="IPR052515">
    <property type="entry name" value="Gfo/Idh/MocA_Oxidoreductase"/>
</dbReference>
<dbReference type="Gene3D" id="3.30.360.10">
    <property type="entry name" value="Dihydrodipicolinate Reductase, domain 2"/>
    <property type="match status" value="1"/>
</dbReference>
<dbReference type="OrthoDB" id="9815825at2"/>
<dbReference type="Pfam" id="PF01408">
    <property type="entry name" value="GFO_IDH_MocA"/>
    <property type="match status" value="1"/>
</dbReference>
<reference evidence="4 5" key="3">
    <citation type="submission" date="2009-06" db="EMBL/GenBank/DDBJ databases">
        <title>Complete sequence of Thermotogales bacterium TBF 19.5.1.</title>
        <authorList>
            <consortium name="US DOE Joint Genome Institute"/>
            <person name="Lucas S."/>
            <person name="Copeland A."/>
            <person name="Lapidus A."/>
            <person name="Glavina del Rio T."/>
            <person name="Tice H."/>
            <person name="Bruce D."/>
            <person name="Goodwin L."/>
            <person name="Pitluck S."/>
            <person name="Chertkov O."/>
            <person name="Brettin T."/>
            <person name="Detter J.C."/>
            <person name="Han C."/>
            <person name="Schmutz J."/>
            <person name="Larimer F."/>
            <person name="Land M."/>
            <person name="Hauser L."/>
            <person name="Kyrpides N."/>
            <person name="Ovchinnikova G."/>
            <person name="Noll K."/>
        </authorList>
    </citation>
    <scope>NUCLEOTIDE SEQUENCE [LARGE SCALE GENOMIC DNA]</scope>
    <source>
        <strain evidence="5">ATCC BAA-1733 / DSM 21960 / TBF 19.5.1</strain>
        <strain evidence="4">TBF 19.5.1</strain>
    </source>
</reference>
<dbReference type="Pfam" id="PF02894">
    <property type="entry name" value="GFO_IDH_MocA_C"/>
    <property type="match status" value="1"/>
</dbReference>
<dbReference type="SUPFAM" id="SSF55347">
    <property type="entry name" value="Glyceraldehyde-3-phosphate dehydrogenase-like, C-terminal domain"/>
    <property type="match status" value="1"/>
</dbReference>
<dbReference type="EMBL" id="CP001634">
    <property type="protein sequence ID" value="ACR80331.1"/>
    <property type="molecule type" value="Genomic_DNA"/>
</dbReference>
<feature type="domain" description="Gfo/Idh/MocA-like oxidoreductase N-terminal" evidence="1">
    <location>
        <begin position="4"/>
        <end position="143"/>
    </location>
</feature>
<dbReference type="STRING" id="521045.Kole_1641"/>
<dbReference type="PANTHER" id="PTHR43249:SF1">
    <property type="entry name" value="D-GLUCOSIDE 3-DEHYDROGENASE"/>
    <property type="match status" value="1"/>
</dbReference>
<evidence type="ECO:0000313" key="5">
    <source>
        <dbReference type="Proteomes" id="UP000002382"/>
    </source>
</evidence>
<dbReference type="Gene3D" id="3.40.50.720">
    <property type="entry name" value="NAD(P)-binding Rossmann-like Domain"/>
    <property type="match status" value="1"/>
</dbReference>
<protein>
    <submittedName>
        <fullName evidence="3">Lipopolysaccharide biosynthesis protein</fullName>
    </submittedName>
    <submittedName>
        <fullName evidence="4">Oxidoreductase domain protein</fullName>
    </submittedName>
</protein>
<dbReference type="InterPro" id="IPR036291">
    <property type="entry name" value="NAD(P)-bd_dom_sf"/>
</dbReference>
<dbReference type="Proteomes" id="UP000002382">
    <property type="component" value="Chromosome"/>
</dbReference>